<comment type="caution">
    <text evidence="2">The sequence shown here is derived from an EMBL/GenBank/DDBJ whole genome shotgun (WGS) entry which is preliminary data.</text>
</comment>
<dbReference type="AlphaFoldDB" id="A0A9D3WML7"/>
<feature type="domain" description="Reverse transcriptase zinc-binding" evidence="1">
    <location>
        <begin position="234"/>
        <end position="328"/>
    </location>
</feature>
<gene>
    <name evidence="2" type="ORF">J1N35_003177</name>
</gene>
<name>A0A9D3WML7_9ROSI</name>
<proteinExistence type="predicted"/>
<dbReference type="OrthoDB" id="1936608at2759"/>
<organism evidence="2 3">
    <name type="scientific">Gossypium stocksii</name>
    <dbReference type="NCBI Taxonomy" id="47602"/>
    <lineage>
        <taxon>Eukaryota</taxon>
        <taxon>Viridiplantae</taxon>
        <taxon>Streptophyta</taxon>
        <taxon>Embryophyta</taxon>
        <taxon>Tracheophyta</taxon>
        <taxon>Spermatophyta</taxon>
        <taxon>Magnoliopsida</taxon>
        <taxon>eudicotyledons</taxon>
        <taxon>Gunneridae</taxon>
        <taxon>Pentapetalae</taxon>
        <taxon>rosids</taxon>
        <taxon>malvids</taxon>
        <taxon>Malvales</taxon>
        <taxon>Malvaceae</taxon>
        <taxon>Malvoideae</taxon>
        <taxon>Gossypium</taxon>
    </lineage>
</organism>
<dbReference type="InterPro" id="IPR026960">
    <property type="entry name" value="RVT-Znf"/>
</dbReference>
<evidence type="ECO:0000313" key="2">
    <source>
        <dbReference type="EMBL" id="KAH1131799.1"/>
    </source>
</evidence>
<accession>A0A9D3WML7</accession>
<keyword evidence="3" id="KW-1185">Reference proteome</keyword>
<reference evidence="2 3" key="1">
    <citation type="journal article" date="2021" name="Plant Biotechnol. J.">
        <title>Multi-omics assisted identification of the key and species-specific regulatory components of drought-tolerant mechanisms in Gossypium stocksii.</title>
        <authorList>
            <person name="Yu D."/>
            <person name="Ke L."/>
            <person name="Zhang D."/>
            <person name="Wu Y."/>
            <person name="Sun Y."/>
            <person name="Mei J."/>
            <person name="Sun J."/>
            <person name="Sun Y."/>
        </authorList>
    </citation>
    <scope>NUCLEOTIDE SEQUENCE [LARGE SCALE GENOMIC DNA]</scope>
    <source>
        <strain evidence="3">cv. E1</strain>
        <tissue evidence="2">Leaf</tissue>
    </source>
</reference>
<dbReference type="PANTHER" id="PTHR33116:SF86">
    <property type="entry name" value="REVERSE TRANSCRIPTASE DOMAIN-CONTAINING PROTEIN"/>
    <property type="match status" value="1"/>
</dbReference>
<dbReference type="PANTHER" id="PTHR33116">
    <property type="entry name" value="REVERSE TRANSCRIPTASE ZINC-BINDING DOMAIN-CONTAINING PROTEIN-RELATED-RELATED"/>
    <property type="match status" value="1"/>
</dbReference>
<evidence type="ECO:0000259" key="1">
    <source>
        <dbReference type="Pfam" id="PF13966"/>
    </source>
</evidence>
<dbReference type="Proteomes" id="UP000828251">
    <property type="component" value="Unassembled WGS sequence"/>
</dbReference>
<sequence>MDLSNLGVQFSNYSECGDFGFYGDDCILFGEAKRRAALTTNEILREYKTSSGQGVNFDKSTVFFSKNTSEEDRQAVVNQLGVRSSSDVERYLGLPSIVGKKKKESFQVLKDRIKLSIDNWSNRYLSQGGKESIWAAKGLLRSGLCWKIGRGNKISIWNDCWIPGSEKVGRQTSKENNELHLVLDLIDCENKTWKAELINNTFQTEIAQKILQIPLTEVDYEDFQVWKGEPSLDFSVRSAYKLLQYASLDPTCYLLQVETKEFYKKLWDLQLPSKITLIIWRISWNYIPTLINLRHKRMVINDTCPRCSSGAEDNFHVFRQCPTTNELWQALDLSWLHRIQATTSGSG</sequence>
<dbReference type="EMBL" id="JAIQCV010000001">
    <property type="protein sequence ID" value="KAH1131799.1"/>
    <property type="molecule type" value="Genomic_DNA"/>
</dbReference>
<dbReference type="Pfam" id="PF13966">
    <property type="entry name" value="zf-RVT"/>
    <property type="match status" value="1"/>
</dbReference>
<protein>
    <recommendedName>
        <fullName evidence="1">Reverse transcriptase zinc-binding domain-containing protein</fullName>
    </recommendedName>
</protein>
<evidence type="ECO:0000313" key="3">
    <source>
        <dbReference type="Proteomes" id="UP000828251"/>
    </source>
</evidence>